<comment type="caution">
    <text evidence="1">The sequence shown here is derived from an EMBL/GenBank/DDBJ whole genome shotgun (WGS) entry which is preliminary data.</text>
</comment>
<accession>A0ACB7CB58</accession>
<evidence type="ECO:0000313" key="1">
    <source>
        <dbReference type="EMBL" id="KAG4304297.1"/>
    </source>
</evidence>
<name>A0ACB7CB58_9ASCO</name>
<protein>
    <submittedName>
        <fullName evidence="1">Uncharacterized protein</fullName>
    </submittedName>
</protein>
<reference evidence="1 2" key="1">
    <citation type="journal article" date="2021" name="Commun. Biol.">
        <title>Genomic insights into the host specific adaptation of the Pneumocystis genus.</title>
        <authorList>
            <person name="Cisse O.H."/>
            <person name="Ma L."/>
            <person name="Dekker J.P."/>
            <person name="Khil P.P."/>
            <person name="Youn J.-H."/>
            <person name="Brenchley J.M."/>
            <person name="Blair R."/>
            <person name="Pahar B."/>
            <person name="Chabe M."/>
            <person name="Van Rompay K.K.A."/>
            <person name="Keesler R."/>
            <person name="Sukura A."/>
            <person name="Hirsch V."/>
            <person name="Kutty G."/>
            <person name="Liu Y."/>
            <person name="Peng L."/>
            <person name="Chen J."/>
            <person name="Song J."/>
            <person name="Weissenbacher-Lang C."/>
            <person name="Xu J."/>
            <person name="Upham N.S."/>
            <person name="Stajich J.E."/>
            <person name="Cuomo C.A."/>
            <person name="Cushion M.T."/>
            <person name="Kovacs J.A."/>
        </authorList>
    </citation>
    <scope>NUCLEOTIDE SEQUENCE [LARGE SCALE GENOMIC DNA]</scope>
    <source>
        <strain evidence="1 2">RABM</strain>
    </source>
</reference>
<organism evidence="1 2">
    <name type="scientific">Pneumocystis oryctolagi</name>
    <dbReference type="NCBI Taxonomy" id="42067"/>
    <lineage>
        <taxon>Eukaryota</taxon>
        <taxon>Fungi</taxon>
        <taxon>Dikarya</taxon>
        <taxon>Ascomycota</taxon>
        <taxon>Taphrinomycotina</taxon>
        <taxon>Pneumocystomycetes</taxon>
        <taxon>Pneumocystaceae</taxon>
        <taxon>Pneumocystis</taxon>
    </lineage>
</organism>
<evidence type="ECO:0000313" key="2">
    <source>
        <dbReference type="Proteomes" id="UP000768646"/>
    </source>
</evidence>
<keyword evidence="2" id="KW-1185">Reference proteome</keyword>
<sequence length="651" mass="75119">MKKNKYENTSFEESLKLNNLPWKKVKISHGFETLEGFIDLEEIEGIELNIKKRKNDDIKEVIDENVKSKSKKRSRSDVKTNILNKKQILSKKCQSVKKECNNVLLKSEFVNTFENYNNISIDLPEWADLCLSDTILKGLYSLSFLSPTKIQKMAIPIIIEGQSIIVKAETGSGKTLTFGIPLIEYIIKNVPTTVSALILVPTRELAHQIMNHLESISKFSSVFIVTIVGGLSIQKQERLLEKKPNIIIATPGRLWEIISQNDYFITMFSKIKFLILDEVDRLLQEGHFKELEKILNVLEKYKTERQVLVFSATFKKSLQKKINDNNFLETNTSTQNEMELFLKKLNGGKELKFIDANPQENIPKKIKEGIIECTETDKDLYLYYFLLKYPGRTIVFMNSIEHIHRTVPILNELNLKPFSLHSQLHQKQRLKVIERFNNEKSILITSDVAARGLDISEIDHVIHYHLPRSADLYIHRSGRTARAENIGVSILLCAPSERIKLRKMMLSLEKNTTEMLSFPVDYFLLKKLKPRINLGKKIADAIRYISKQNHDYNWLKEAADDLGTDMNELGFKNNNKKNNISRKEIQVLRLELKKLLSQALYSNISQKYLTNGLDNIAKNAIEGKTHPTFLDTARLNALDIFEKKKQVCYSK</sequence>
<dbReference type="EMBL" id="JABTEG010000009">
    <property type="protein sequence ID" value="KAG4304297.1"/>
    <property type="molecule type" value="Genomic_DNA"/>
</dbReference>
<gene>
    <name evidence="1" type="ORF">PORY_002272</name>
</gene>
<dbReference type="Proteomes" id="UP000768646">
    <property type="component" value="Unassembled WGS sequence"/>
</dbReference>
<proteinExistence type="predicted"/>